<dbReference type="Gene3D" id="3.90.25.10">
    <property type="entry name" value="UDP-galactose 4-epimerase, domain 1"/>
    <property type="match status" value="1"/>
</dbReference>
<proteinExistence type="predicted"/>
<dbReference type="SUPFAM" id="SSF51735">
    <property type="entry name" value="NAD(P)-binding Rossmann-fold domains"/>
    <property type="match status" value="1"/>
</dbReference>
<dbReference type="RefSeq" id="WP_136007719.1">
    <property type="nucleotide sequence ID" value="NZ_SRYR01000009.1"/>
</dbReference>
<reference evidence="2 3" key="1">
    <citation type="submission" date="2019-04" db="EMBL/GenBank/DDBJ databases">
        <title>Microbes associate with the intestines of laboratory mice.</title>
        <authorList>
            <person name="Navarre W."/>
            <person name="Wong E."/>
            <person name="Huang K."/>
            <person name="Tropini C."/>
            <person name="Ng K."/>
            <person name="Yu B."/>
        </authorList>
    </citation>
    <scope>NUCLEOTIDE SEQUENCE [LARGE SCALE GENOMIC DNA]</scope>
    <source>
        <strain evidence="2 3">NM50_B9-20</strain>
    </source>
</reference>
<evidence type="ECO:0000259" key="1">
    <source>
        <dbReference type="Pfam" id="PF16363"/>
    </source>
</evidence>
<name>A0A4S2DJN9_9CLOT</name>
<dbReference type="InterPro" id="IPR016040">
    <property type="entry name" value="NAD(P)-bd_dom"/>
</dbReference>
<accession>A0A4S2DJN9</accession>
<gene>
    <name evidence="2" type="ORF">E5347_13305</name>
</gene>
<protein>
    <submittedName>
        <fullName evidence="2">NAD-dependent epimerase/dehydratase family protein</fullName>
    </submittedName>
</protein>
<comment type="caution">
    <text evidence="2">The sequence shown here is derived from an EMBL/GenBank/DDBJ whole genome shotgun (WGS) entry which is preliminary data.</text>
</comment>
<dbReference type="AlphaFoldDB" id="A0A4S2DJN9"/>
<dbReference type="Proteomes" id="UP000306888">
    <property type="component" value="Unassembled WGS sequence"/>
</dbReference>
<organism evidence="2 3">
    <name type="scientific">Clostridium sartagoforme</name>
    <dbReference type="NCBI Taxonomy" id="84031"/>
    <lineage>
        <taxon>Bacteria</taxon>
        <taxon>Bacillati</taxon>
        <taxon>Bacillota</taxon>
        <taxon>Clostridia</taxon>
        <taxon>Eubacteriales</taxon>
        <taxon>Clostridiaceae</taxon>
        <taxon>Clostridium</taxon>
    </lineage>
</organism>
<dbReference type="InterPro" id="IPR036291">
    <property type="entry name" value="NAD(P)-bd_dom_sf"/>
</dbReference>
<dbReference type="Pfam" id="PF16363">
    <property type="entry name" value="GDP_Man_Dehyd"/>
    <property type="match status" value="1"/>
</dbReference>
<sequence length="326" mass="36837">MVNKFWNNKNVFVTGGTGFLGSYLVKKLVNYGANVTILVRDYIPQSNIYIGEEYKKVNVVQGMLEDYLLIERALGEYEIDTVFHLAAQAIVGVANRNPLGTFKSNIEGTWNILEAARKSPLIKQVIIASSDKAYGDQEKLPYDENMPLQGKHPYDVSKSCTDLIAQTYYETYKLPVCITRCGNLYGGGDLNFNRIIPQSIQSILNKEAPVIRSDGSFIRDYFYIEDAVDAYINLAEKVVELNLGGQAFNFSNEIQLTVLELVNKILKIMGSDIKPIILNQGSNEIIHQYLSAKKARTVLGWSPNYTIDEGLSKTIEWYKDFLKKER</sequence>
<evidence type="ECO:0000313" key="3">
    <source>
        <dbReference type="Proteomes" id="UP000306888"/>
    </source>
</evidence>
<feature type="domain" description="NAD(P)-binding" evidence="1">
    <location>
        <begin position="12"/>
        <end position="314"/>
    </location>
</feature>
<dbReference type="OrthoDB" id="9779041at2"/>
<dbReference type="PANTHER" id="PTHR43000">
    <property type="entry name" value="DTDP-D-GLUCOSE 4,6-DEHYDRATASE-RELATED"/>
    <property type="match status" value="1"/>
</dbReference>
<evidence type="ECO:0000313" key="2">
    <source>
        <dbReference type="EMBL" id="TGY41143.1"/>
    </source>
</evidence>
<dbReference type="EMBL" id="SRYR01000009">
    <property type="protein sequence ID" value="TGY41143.1"/>
    <property type="molecule type" value="Genomic_DNA"/>
</dbReference>
<dbReference type="Gene3D" id="3.40.50.720">
    <property type="entry name" value="NAD(P)-binding Rossmann-like Domain"/>
    <property type="match status" value="1"/>
</dbReference>
<keyword evidence="3" id="KW-1185">Reference proteome</keyword>